<gene>
    <name evidence="6" type="ORF">B0J11DRAFT_9125</name>
</gene>
<dbReference type="InterPro" id="IPR001606">
    <property type="entry name" value="ARID_dom"/>
</dbReference>
<keyword evidence="1" id="KW-0805">Transcription regulation</keyword>
<feature type="compositionally biased region" description="Low complexity" evidence="4">
    <location>
        <begin position="52"/>
        <end position="68"/>
    </location>
</feature>
<dbReference type="SMART" id="SM01014">
    <property type="entry name" value="ARID"/>
    <property type="match status" value="1"/>
</dbReference>
<keyword evidence="2" id="KW-0804">Transcription</keyword>
<proteinExistence type="predicted"/>
<dbReference type="Proteomes" id="UP000700596">
    <property type="component" value="Unassembled WGS sequence"/>
</dbReference>
<feature type="compositionally biased region" description="Polar residues" evidence="4">
    <location>
        <begin position="417"/>
        <end position="438"/>
    </location>
</feature>
<accession>A0A9P9EJI9</accession>
<evidence type="ECO:0000256" key="1">
    <source>
        <dbReference type="ARBA" id="ARBA00023015"/>
    </source>
</evidence>
<reference evidence="6" key="1">
    <citation type="journal article" date="2021" name="Nat. Commun.">
        <title>Genetic determinants of endophytism in the Arabidopsis root mycobiome.</title>
        <authorList>
            <person name="Mesny F."/>
            <person name="Miyauchi S."/>
            <person name="Thiergart T."/>
            <person name="Pickel B."/>
            <person name="Atanasova L."/>
            <person name="Karlsson M."/>
            <person name="Huettel B."/>
            <person name="Barry K.W."/>
            <person name="Haridas S."/>
            <person name="Chen C."/>
            <person name="Bauer D."/>
            <person name="Andreopoulos W."/>
            <person name="Pangilinan J."/>
            <person name="LaButti K."/>
            <person name="Riley R."/>
            <person name="Lipzen A."/>
            <person name="Clum A."/>
            <person name="Drula E."/>
            <person name="Henrissat B."/>
            <person name="Kohler A."/>
            <person name="Grigoriev I.V."/>
            <person name="Martin F.M."/>
            <person name="Hacquard S."/>
        </authorList>
    </citation>
    <scope>NUCLEOTIDE SEQUENCE</scope>
    <source>
        <strain evidence="6">MPI-CAGE-CH-0243</strain>
    </source>
</reference>
<dbReference type="GO" id="GO:0000976">
    <property type="term" value="F:transcription cis-regulatory region binding"/>
    <property type="evidence" value="ECO:0007669"/>
    <property type="project" value="TreeGrafter"/>
</dbReference>
<evidence type="ECO:0000259" key="5">
    <source>
        <dbReference type="PROSITE" id="PS51011"/>
    </source>
</evidence>
<dbReference type="Pfam" id="PF01388">
    <property type="entry name" value="ARID"/>
    <property type="match status" value="1"/>
</dbReference>
<dbReference type="PANTHER" id="PTHR13964:SF27">
    <property type="entry name" value="HAT-TRICK, ISOFORM D"/>
    <property type="match status" value="1"/>
</dbReference>
<evidence type="ECO:0000313" key="6">
    <source>
        <dbReference type="EMBL" id="KAH7138201.1"/>
    </source>
</evidence>
<evidence type="ECO:0000313" key="7">
    <source>
        <dbReference type="Proteomes" id="UP000700596"/>
    </source>
</evidence>
<feature type="region of interest" description="Disordered" evidence="4">
    <location>
        <begin position="310"/>
        <end position="442"/>
    </location>
</feature>
<dbReference type="SUPFAM" id="SSF46774">
    <property type="entry name" value="ARID-like"/>
    <property type="match status" value="1"/>
</dbReference>
<feature type="compositionally biased region" description="Polar residues" evidence="4">
    <location>
        <begin position="69"/>
        <end position="79"/>
    </location>
</feature>
<keyword evidence="7" id="KW-1185">Reference proteome</keyword>
<dbReference type="Gene3D" id="1.10.150.60">
    <property type="entry name" value="ARID DNA-binding domain"/>
    <property type="match status" value="1"/>
</dbReference>
<dbReference type="SMART" id="SM00501">
    <property type="entry name" value="BRIGHT"/>
    <property type="match status" value="1"/>
</dbReference>
<dbReference type="EMBL" id="JAGMWT010000001">
    <property type="protein sequence ID" value="KAH7138201.1"/>
    <property type="molecule type" value="Genomic_DNA"/>
</dbReference>
<feature type="compositionally biased region" description="Polar residues" evidence="4">
    <location>
        <begin position="328"/>
        <end position="357"/>
    </location>
</feature>
<feature type="region of interest" description="Disordered" evidence="4">
    <location>
        <begin position="1"/>
        <end position="129"/>
    </location>
</feature>
<dbReference type="OrthoDB" id="1938591at2759"/>
<feature type="domain" description="ARID" evidence="5">
    <location>
        <begin position="202"/>
        <end position="295"/>
    </location>
</feature>
<organism evidence="6 7">
    <name type="scientific">Dendryphion nanum</name>
    <dbReference type="NCBI Taxonomy" id="256645"/>
    <lineage>
        <taxon>Eukaryota</taxon>
        <taxon>Fungi</taxon>
        <taxon>Dikarya</taxon>
        <taxon>Ascomycota</taxon>
        <taxon>Pezizomycotina</taxon>
        <taxon>Dothideomycetes</taxon>
        <taxon>Pleosporomycetidae</taxon>
        <taxon>Pleosporales</taxon>
        <taxon>Torulaceae</taxon>
        <taxon>Dendryphion</taxon>
    </lineage>
</organism>
<dbReference type="InterPro" id="IPR051232">
    <property type="entry name" value="ARID/SWI1_ChromRemod"/>
</dbReference>
<name>A0A9P9EJI9_9PLEO</name>
<dbReference type="GO" id="GO:0006357">
    <property type="term" value="P:regulation of transcription by RNA polymerase II"/>
    <property type="evidence" value="ECO:0007669"/>
    <property type="project" value="TreeGrafter"/>
</dbReference>
<evidence type="ECO:0000256" key="3">
    <source>
        <dbReference type="ARBA" id="ARBA00023242"/>
    </source>
</evidence>
<sequence length="981" mass="108690">MDFQSPQNGMYDPNSFIDPSAIANGQMNGARAYPMSSVPQKRDSTGATLSRSQTPSQQPQFGFQPGFSHTPSPTMQNQHFRPGQIAPQRMQTASPAQNPHGPQMSPMGFAQASPMGQGFDPNAGPPYAGVQLSQNLQRQQQEAQRRYAMQIQQVNQHQQIGNLAASNMAAQQRHHAGQMPGMMGQHPGMQRNMMPGQAPNMNIPPQAFLKNAQALNAQHGRNFTVQPQINGHAINLQLLYSFVLKGKGWAGVSQSQSWPRICMMMGIDPSQNPNAPAELSKIYQDNLGLYEQAWFVRQKSLGQANQMQPQMGAMNPQMSPTRPAIPGAQNNAAAQQEYIQQLQRNRAMQHQAHQQRPSEPPAPQQQNFNQGMPQPQQIEHTTPLQNNANLANMNGRSTPQTDGKSPGAPFDQHRKSMSQQIGPTPTPNNVQRHASVTPGSAGKAVEIPSAVVNKGIDKMIDGKTYKPTTRTLNRWTGLDFDAEQLNRNVDTLNFHRPNVPSLMEMGVVDIRALTMSIRSGLHAEARNSLDMLASLTHEQQITLELEKCEDLAEVLAEYAEDQLQILANDNPEVSDILDLTPYEDVYHNCQVEVSALQELPEFGTKAFDLLRTADRLLAITTIFRNLSFLEVNHGQLASLSVLKFFSNAIRLVGTRVLLLRTHTNTFDFMKDLITFFSNTSTKIVLPSKEDAYAILHFLCAFAPTPRPSVPVSFTLYNPQTHRYLPSAVDSLAKLLARDDPNRSYYKQIFVNEASSSPPYDLLTRAFALAIAVIPDRTTGKLHFTSETRINDVRQIEARIAEARKPYLMQGMLAADILASLAPGSESSLCRSWLESEDGWAASLLKFAMSLCSTDANMPQPQPDPRMGRNQRPIDPDIQGFHLIVHRALSMLKRLGEKSKGTDVLVKGVQTNGHKGNNYDDDDDDDDFDAGMETLSFGGTTWKVKADIVPKKETLLSALLTPSLDMRSLRQFCGIGYLDESM</sequence>
<keyword evidence="3" id="KW-0539">Nucleus</keyword>
<protein>
    <recommendedName>
        <fullName evidence="5">ARID domain-containing protein</fullName>
    </recommendedName>
</protein>
<dbReference type="PANTHER" id="PTHR13964">
    <property type="entry name" value="RBP-RELATED"/>
    <property type="match status" value="1"/>
</dbReference>
<dbReference type="AlphaFoldDB" id="A0A9P9EJI9"/>
<evidence type="ECO:0000256" key="4">
    <source>
        <dbReference type="SAM" id="MobiDB-lite"/>
    </source>
</evidence>
<dbReference type="PROSITE" id="PS51011">
    <property type="entry name" value="ARID"/>
    <property type="match status" value="1"/>
</dbReference>
<feature type="compositionally biased region" description="Polar residues" evidence="4">
    <location>
        <begin position="364"/>
        <end position="403"/>
    </location>
</feature>
<dbReference type="GO" id="GO:0016514">
    <property type="term" value="C:SWI/SNF complex"/>
    <property type="evidence" value="ECO:0007669"/>
    <property type="project" value="TreeGrafter"/>
</dbReference>
<evidence type="ECO:0000256" key="2">
    <source>
        <dbReference type="ARBA" id="ARBA00023163"/>
    </source>
</evidence>
<dbReference type="InterPro" id="IPR036431">
    <property type="entry name" value="ARID_dom_sf"/>
</dbReference>
<comment type="caution">
    <text evidence="6">The sequence shown here is derived from an EMBL/GenBank/DDBJ whole genome shotgun (WGS) entry which is preliminary data.</text>
</comment>